<evidence type="ECO:0000259" key="4">
    <source>
        <dbReference type="Pfam" id="PF08241"/>
    </source>
</evidence>
<dbReference type="Pfam" id="PF08241">
    <property type="entry name" value="Methyltransf_11"/>
    <property type="match status" value="1"/>
</dbReference>
<gene>
    <name evidence="6" type="primary">LOC102804564</name>
</gene>
<protein>
    <submittedName>
        <fullName evidence="6">Methyltransferase DDB_G0268948-like</fullName>
    </submittedName>
</protein>
<reference evidence="6" key="1">
    <citation type="submission" date="2025-08" db="UniProtKB">
        <authorList>
            <consortium name="RefSeq"/>
        </authorList>
    </citation>
    <scope>IDENTIFICATION</scope>
    <source>
        <tissue evidence="6">Testes</tissue>
    </source>
</reference>
<sequence length="154" mass="16874">MADLVSGRVVARTLNPSAPMVQRNVPRKVALDVACGTGQSSRLFGKYFEEVIGCDVSGTQITEAQNTEKIPNITYKVAPADKLPTERESVSLVTVFQAIHWFDQQQFFQEAERVLVPGGCLCVCGYAAPLLSYKDKSEKLTDIVNTVRTCSVCL</sequence>
<keyword evidence="5" id="KW-1185">Reference proteome</keyword>
<evidence type="ECO:0000256" key="2">
    <source>
        <dbReference type="ARBA" id="ARBA00022603"/>
    </source>
</evidence>
<keyword evidence="3" id="KW-0808">Transferase</keyword>
<dbReference type="InterPro" id="IPR051052">
    <property type="entry name" value="Diverse_substrate_MTase"/>
</dbReference>
<dbReference type="InterPro" id="IPR029063">
    <property type="entry name" value="SAM-dependent_MTases_sf"/>
</dbReference>
<dbReference type="PANTHER" id="PTHR44942:SF4">
    <property type="entry name" value="METHYLTRANSFERASE TYPE 11 DOMAIN-CONTAINING PROTEIN"/>
    <property type="match status" value="1"/>
</dbReference>
<dbReference type="RefSeq" id="XP_006822153.1">
    <property type="nucleotide sequence ID" value="XM_006822090.1"/>
</dbReference>
<comment type="similarity">
    <text evidence="1">Belongs to the methyltransferase superfamily.</text>
</comment>
<dbReference type="SUPFAM" id="SSF53335">
    <property type="entry name" value="S-adenosyl-L-methionine-dependent methyltransferases"/>
    <property type="match status" value="1"/>
</dbReference>
<name>A0ABM0MQ62_SACKO</name>
<accession>A0ABM0MQ62</accession>
<feature type="domain" description="Methyltransferase type 11" evidence="4">
    <location>
        <begin position="31"/>
        <end position="122"/>
    </location>
</feature>
<organism evidence="5 6">
    <name type="scientific">Saccoglossus kowalevskii</name>
    <name type="common">Acorn worm</name>
    <dbReference type="NCBI Taxonomy" id="10224"/>
    <lineage>
        <taxon>Eukaryota</taxon>
        <taxon>Metazoa</taxon>
        <taxon>Hemichordata</taxon>
        <taxon>Enteropneusta</taxon>
        <taxon>Harrimaniidae</taxon>
        <taxon>Saccoglossus</taxon>
    </lineage>
</organism>
<keyword evidence="2" id="KW-0489">Methyltransferase</keyword>
<dbReference type="GeneID" id="102804564"/>
<dbReference type="CDD" id="cd02440">
    <property type="entry name" value="AdoMet_MTases"/>
    <property type="match status" value="1"/>
</dbReference>
<evidence type="ECO:0000256" key="1">
    <source>
        <dbReference type="ARBA" id="ARBA00008361"/>
    </source>
</evidence>
<evidence type="ECO:0000313" key="5">
    <source>
        <dbReference type="Proteomes" id="UP000694865"/>
    </source>
</evidence>
<dbReference type="Gene3D" id="3.40.50.150">
    <property type="entry name" value="Vaccinia Virus protein VP39"/>
    <property type="match status" value="1"/>
</dbReference>
<dbReference type="Proteomes" id="UP000694865">
    <property type="component" value="Unplaced"/>
</dbReference>
<evidence type="ECO:0000256" key="3">
    <source>
        <dbReference type="ARBA" id="ARBA00022679"/>
    </source>
</evidence>
<dbReference type="InterPro" id="IPR013216">
    <property type="entry name" value="Methyltransf_11"/>
</dbReference>
<evidence type="ECO:0000313" key="6">
    <source>
        <dbReference type="RefSeq" id="XP_006822153.1"/>
    </source>
</evidence>
<proteinExistence type="inferred from homology"/>
<dbReference type="PANTHER" id="PTHR44942">
    <property type="entry name" value="METHYLTRANSF_11 DOMAIN-CONTAINING PROTEIN"/>
    <property type="match status" value="1"/>
</dbReference>